<protein>
    <recommendedName>
        <fullName evidence="5">Deoxynucleoside kinase domain-containing protein</fullName>
    </recommendedName>
</protein>
<dbReference type="PANTHER" id="PTHR10513:SF15">
    <property type="entry name" value="NADH DEHYDROGENASE [UBIQUINONE] 1 ALPHA SUBCOMPLEX SUBUNIT 10, MITOCHONDRIAL"/>
    <property type="match status" value="1"/>
</dbReference>
<dbReference type="InterPro" id="IPR031314">
    <property type="entry name" value="DNK_dom"/>
</dbReference>
<evidence type="ECO:0000256" key="4">
    <source>
        <dbReference type="PIRSR" id="PIRSR000705-3"/>
    </source>
</evidence>
<dbReference type="CDD" id="cd01673">
    <property type="entry name" value="dNK"/>
    <property type="match status" value="1"/>
</dbReference>
<dbReference type="EMBL" id="DS469567">
    <property type="protein sequence ID" value="EDO42180.1"/>
    <property type="molecule type" value="Genomic_DNA"/>
</dbReference>
<feature type="binding site" evidence="4">
    <location>
        <begin position="153"/>
        <end position="157"/>
    </location>
    <ligand>
        <name>ATP</name>
        <dbReference type="ChEBI" id="CHEBI:30616"/>
    </ligand>
</feature>
<keyword evidence="4" id="KW-0067">ATP-binding</keyword>
<dbReference type="HOGENOM" id="CLU_030466_2_1_1"/>
<feature type="binding site" evidence="3">
    <location>
        <position position="57"/>
    </location>
    <ligand>
        <name>substrate</name>
    </ligand>
</feature>
<evidence type="ECO:0000256" key="3">
    <source>
        <dbReference type="PIRSR" id="PIRSR000705-2"/>
    </source>
</evidence>
<feature type="binding site" evidence="3">
    <location>
        <position position="162"/>
    </location>
    <ligand>
        <name>substrate</name>
    </ligand>
</feature>
<dbReference type="GO" id="GO:0045271">
    <property type="term" value="C:respiratory chain complex I"/>
    <property type="evidence" value="ECO:0000318"/>
    <property type="project" value="GO_Central"/>
</dbReference>
<dbReference type="InterPro" id="IPR050566">
    <property type="entry name" value="Deoxyribonucleoside_kinase"/>
</dbReference>
<dbReference type="GO" id="GO:0019136">
    <property type="term" value="F:deoxynucleoside kinase activity"/>
    <property type="evidence" value="ECO:0007669"/>
    <property type="project" value="InterPro"/>
</dbReference>
<accession>A7S258</accession>
<organism evidence="6 7">
    <name type="scientific">Nematostella vectensis</name>
    <name type="common">Starlet sea anemone</name>
    <dbReference type="NCBI Taxonomy" id="45351"/>
    <lineage>
        <taxon>Eukaryota</taxon>
        <taxon>Metazoa</taxon>
        <taxon>Cnidaria</taxon>
        <taxon>Anthozoa</taxon>
        <taxon>Hexacorallia</taxon>
        <taxon>Actiniaria</taxon>
        <taxon>Edwardsiidae</taxon>
        <taxon>Nematostella</taxon>
    </lineage>
</organism>
<feature type="non-terminal residue" evidence="6">
    <location>
        <position position="200"/>
    </location>
</feature>
<dbReference type="OrthoDB" id="17400at2759"/>
<evidence type="ECO:0000259" key="5">
    <source>
        <dbReference type="Pfam" id="PF01712"/>
    </source>
</evidence>
<dbReference type="InterPro" id="IPR027417">
    <property type="entry name" value="P-loop_NTPase"/>
</dbReference>
<name>A7S258_NEMVE</name>
<dbReference type="SUPFAM" id="SSF52540">
    <property type="entry name" value="P-loop containing nucleoside triphosphate hydrolases"/>
    <property type="match status" value="1"/>
</dbReference>
<evidence type="ECO:0000313" key="7">
    <source>
        <dbReference type="Proteomes" id="UP000001593"/>
    </source>
</evidence>
<feature type="binding site" evidence="3">
    <location>
        <position position="97"/>
    </location>
    <ligand>
        <name>substrate</name>
    </ligand>
</feature>
<feature type="binding site" evidence="3">
    <location>
        <position position="68"/>
    </location>
    <ligand>
        <name>substrate</name>
    </ligand>
</feature>
<dbReference type="GO" id="GO:0005739">
    <property type="term" value="C:mitochondrion"/>
    <property type="evidence" value="ECO:0007669"/>
    <property type="project" value="GOC"/>
</dbReference>
<dbReference type="GO" id="GO:0005737">
    <property type="term" value="C:cytoplasm"/>
    <property type="evidence" value="ECO:0000318"/>
    <property type="project" value="GO_Central"/>
</dbReference>
<dbReference type="InParanoid" id="A7S258"/>
<dbReference type="GO" id="GO:0006120">
    <property type="term" value="P:mitochondrial electron transport, NADH to ubiquinone"/>
    <property type="evidence" value="ECO:0000318"/>
    <property type="project" value="GO_Central"/>
</dbReference>
<dbReference type="Pfam" id="PF01712">
    <property type="entry name" value="dNK"/>
    <property type="match status" value="1"/>
</dbReference>
<reference evidence="6 7" key="1">
    <citation type="journal article" date="2007" name="Science">
        <title>Sea anemone genome reveals ancestral eumetazoan gene repertoire and genomic organization.</title>
        <authorList>
            <person name="Putnam N.H."/>
            <person name="Srivastava M."/>
            <person name="Hellsten U."/>
            <person name="Dirks B."/>
            <person name="Chapman J."/>
            <person name="Salamov A."/>
            <person name="Terry A."/>
            <person name="Shapiro H."/>
            <person name="Lindquist E."/>
            <person name="Kapitonov V.V."/>
            <person name="Jurka J."/>
            <person name="Genikhovich G."/>
            <person name="Grigoriev I.V."/>
            <person name="Lucas S.M."/>
            <person name="Steele R.E."/>
            <person name="Finnerty J.R."/>
            <person name="Technau U."/>
            <person name="Martindale M.Q."/>
            <person name="Rokhsar D.S."/>
        </authorList>
    </citation>
    <scope>NUCLEOTIDE SEQUENCE [LARGE SCALE GENOMIC DNA]</scope>
    <source>
        <strain evidence="7">CH2 X CH6</strain>
    </source>
</reference>
<dbReference type="PANTHER" id="PTHR10513">
    <property type="entry name" value="DEOXYNUCLEOSIDE KINASE"/>
    <property type="match status" value="1"/>
</dbReference>
<feature type="active site" description="Proton acceptor" evidence="2">
    <location>
        <position position="96"/>
    </location>
</feature>
<dbReference type="PIRSF" id="PIRSF000705">
    <property type="entry name" value="DNK"/>
    <property type="match status" value="1"/>
</dbReference>
<dbReference type="FunFam" id="3.40.50.300:FF:002610">
    <property type="entry name" value="Deoxyguanosine kinase/deoxyadenosine kinase subunit, putative"/>
    <property type="match status" value="1"/>
</dbReference>
<dbReference type="STRING" id="45351.A7S258"/>
<evidence type="ECO:0000256" key="2">
    <source>
        <dbReference type="PIRSR" id="PIRSR000705-1"/>
    </source>
</evidence>
<keyword evidence="4" id="KW-0547">Nucleotide-binding</keyword>
<dbReference type="Proteomes" id="UP000001593">
    <property type="component" value="Unassembled WGS sequence"/>
</dbReference>
<sequence length="200" mass="23068">MIGLTRNQGLCSSAKVIILEGNIGVGKTTLACQLARKLNYKLFLEPTNKNPYLARFYEDPKRYALKMQIWLFRQRFRMYSKATSHVLTTGQGVLLDRSVFSDCVFADVNYKEGTISEEGYKYYNELKTKALKSVPPPHVMLFVDASPEVCFERIHGRGRDYESGIPLSYLKALHKAYRNMLIDMRQRGTCVLEYDWSHFG</sequence>
<evidence type="ECO:0000256" key="1">
    <source>
        <dbReference type="ARBA" id="ARBA00007420"/>
    </source>
</evidence>
<proteinExistence type="inferred from homology"/>
<evidence type="ECO:0000313" key="6">
    <source>
        <dbReference type="EMBL" id="EDO42180.1"/>
    </source>
</evidence>
<dbReference type="KEGG" id="nve:5514082"/>
<dbReference type="AlphaFoldDB" id="A7S258"/>
<feature type="domain" description="Deoxynucleoside kinase" evidence="5">
    <location>
        <begin position="17"/>
        <end position="195"/>
    </location>
</feature>
<dbReference type="Gene3D" id="3.40.50.300">
    <property type="entry name" value="P-loop containing nucleotide triphosphate hydrolases"/>
    <property type="match status" value="1"/>
</dbReference>
<dbReference type="eggNOG" id="KOG3877">
    <property type="taxonomic scope" value="Eukaryota"/>
</dbReference>
<feature type="binding site" evidence="4">
    <location>
        <begin position="21"/>
        <end position="29"/>
    </location>
    <ligand>
        <name>ATP</name>
        <dbReference type="ChEBI" id="CHEBI:30616"/>
    </ligand>
</feature>
<feature type="binding site" evidence="3">
    <location>
        <position position="102"/>
    </location>
    <ligand>
        <name>substrate</name>
    </ligand>
</feature>
<comment type="similarity">
    <text evidence="1">Belongs to the DCK/DGK family.</text>
</comment>
<keyword evidence="7" id="KW-1185">Reference proteome</keyword>
<dbReference type="OMA" id="FQMNADI"/>
<dbReference type="InterPro" id="IPR002624">
    <property type="entry name" value="DCK/DGK"/>
</dbReference>
<gene>
    <name evidence="6" type="ORF">NEMVEDRAFT_v1g101766</name>
</gene>
<dbReference type="GO" id="GO:0005524">
    <property type="term" value="F:ATP binding"/>
    <property type="evidence" value="ECO:0007669"/>
    <property type="project" value="UniProtKB-KW"/>
</dbReference>
<feature type="binding site" evidence="3">
    <location>
        <position position="45"/>
    </location>
    <ligand>
        <name>substrate</name>
    </ligand>
</feature>
<dbReference type="PhylomeDB" id="A7S258"/>